<dbReference type="Gene3D" id="3.90.1720.10">
    <property type="entry name" value="endopeptidase domain like (from Nostoc punctiforme)"/>
    <property type="match status" value="1"/>
</dbReference>
<dbReference type="Gene3D" id="6.10.250.3150">
    <property type="match status" value="1"/>
</dbReference>
<feature type="compositionally biased region" description="Low complexity" evidence="6">
    <location>
        <begin position="276"/>
        <end position="287"/>
    </location>
</feature>
<evidence type="ECO:0000256" key="2">
    <source>
        <dbReference type="ARBA" id="ARBA00022670"/>
    </source>
</evidence>
<evidence type="ECO:0000313" key="9">
    <source>
        <dbReference type="EMBL" id="RLP82080.1"/>
    </source>
</evidence>
<keyword evidence="4" id="KW-0788">Thiol protease</keyword>
<dbReference type="GO" id="GO:0008234">
    <property type="term" value="F:cysteine-type peptidase activity"/>
    <property type="evidence" value="ECO:0007669"/>
    <property type="project" value="UniProtKB-KW"/>
</dbReference>
<comment type="caution">
    <text evidence="9">The sequence shown here is derived from an EMBL/GenBank/DDBJ whole genome shotgun (WGS) entry which is preliminary data.</text>
</comment>
<keyword evidence="2" id="KW-0645">Protease</keyword>
<dbReference type="AlphaFoldDB" id="A0A3L7AR78"/>
<gene>
    <name evidence="9" type="ORF">D9V34_09675</name>
</gene>
<dbReference type="EMBL" id="RCUY01000009">
    <property type="protein sequence ID" value="RLP82080.1"/>
    <property type="molecule type" value="Genomic_DNA"/>
</dbReference>
<organism evidence="9 10">
    <name type="scientific">Mycetocola lacteus</name>
    <dbReference type="NCBI Taxonomy" id="76637"/>
    <lineage>
        <taxon>Bacteria</taxon>
        <taxon>Bacillati</taxon>
        <taxon>Actinomycetota</taxon>
        <taxon>Actinomycetes</taxon>
        <taxon>Micrococcales</taxon>
        <taxon>Microbacteriaceae</taxon>
        <taxon>Mycetocola</taxon>
    </lineage>
</organism>
<evidence type="ECO:0000256" key="5">
    <source>
        <dbReference type="SAM" id="Coils"/>
    </source>
</evidence>
<dbReference type="InterPro" id="IPR051794">
    <property type="entry name" value="PG_Endopeptidase_C40"/>
</dbReference>
<dbReference type="PROSITE" id="PS51935">
    <property type="entry name" value="NLPC_P60"/>
    <property type="match status" value="1"/>
</dbReference>
<dbReference type="PANTHER" id="PTHR47359">
    <property type="entry name" value="PEPTIDOGLYCAN DL-ENDOPEPTIDASE CWLO"/>
    <property type="match status" value="1"/>
</dbReference>
<evidence type="ECO:0000256" key="6">
    <source>
        <dbReference type="SAM" id="MobiDB-lite"/>
    </source>
</evidence>
<evidence type="ECO:0000313" key="10">
    <source>
        <dbReference type="Proteomes" id="UP000269438"/>
    </source>
</evidence>
<feature type="coiled-coil region" evidence="5">
    <location>
        <begin position="77"/>
        <end position="118"/>
    </location>
</feature>
<proteinExistence type="inferred from homology"/>
<dbReference type="SUPFAM" id="SSF54001">
    <property type="entry name" value="Cysteine proteinases"/>
    <property type="match status" value="1"/>
</dbReference>
<evidence type="ECO:0000256" key="4">
    <source>
        <dbReference type="ARBA" id="ARBA00022807"/>
    </source>
</evidence>
<feature type="signal peptide" evidence="7">
    <location>
        <begin position="1"/>
        <end position="29"/>
    </location>
</feature>
<keyword evidence="7" id="KW-0732">Signal</keyword>
<dbReference type="InterPro" id="IPR038765">
    <property type="entry name" value="Papain-like_cys_pep_sf"/>
</dbReference>
<keyword evidence="10" id="KW-1185">Reference proteome</keyword>
<evidence type="ECO:0000259" key="8">
    <source>
        <dbReference type="PROSITE" id="PS51935"/>
    </source>
</evidence>
<dbReference type="GO" id="GO:0006508">
    <property type="term" value="P:proteolysis"/>
    <property type="evidence" value="ECO:0007669"/>
    <property type="project" value="UniProtKB-KW"/>
</dbReference>
<dbReference type="InterPro" id="IPR000064">
    <property type="entry name" value="NLP_P60_dom"/>
</dbReference>
<protein>
    <recommendedName>
        <fullName evidence="8">NlpC/P60 domain-containing protein</fullName>
    </recommendedName>
</protein>
<feature type="region of interest" description="Disordered" evidence="6">
    <location>
        <begin position="267"/>
        <end position="346"/>
    </location>
</feature>
<keyword evidence="3" id="KW-0378">Hydrolase</keyword>
<evidence type="ECO:0000256" key="3">
    <source>
        <dbReference type="ARBA" id="ARBA00022801"/>
    </source>
</evidence>
<dbReference type="Proteomes" id="UP000269438">
    <property type="component" value="Unassembled WGS sequence"/>
</dbReference>
<name>A0A3L7AR78_9MICO</name>
<feature type="domain" description="NlpC/P60" evidence="8">
    <location>
        <begin position="349"/>
        <end position="479"/>
    </location>
</feature>
<reference evidence="9 10" key="1">
    <citation type="submission" date="2018-10" db="EMBL/GenBank/DDBJ databases">
        <authorList>
            <person name="Li J."/>
        </authorList>
    </citation>
    <scope>NUCLEOTIDE SEQUENCE [LARGE SCALE GENOMIC DNA]</scope>
    <source>
        <strain evidence="9 10">JCM 11654</strain>
    </source>
</reference>
<dbReference type="OrthoDB" id="5177647at2"/>
<dbReference type="PANTHER" id="PTHR47359:SF3">
    <property type="entry name" value="NLP_P60 DOMAIN-CONTAINING PROTEIN-RELATED"/>
    <property type="match status" value="1"/>
</dbReference>
<dbReference type="Pfam" id="PF00877">
    <property type="entry name" value="NLPC_P60"/>
    <property type="match status" value="1"/>
</dbReference>
<evidence type="ECO:0000256" key="7">
    <source>
        <dbReference type="SAM" id="SignalP"/>
    </source>
</evidence>
<comment type="similarity">
    <text evidence="1">Belongs to the peptidase C40 family.</text>
</comment>
<sequence>MRFSKRCAVISLTFALTLGGVGFAAPALADPGTPTAPSWDDVAAARDDVTKSQAQAAAIQTTIQQLSDASDAADVATQQAAEKLQIARQKVTETQQRLDDLHARLEAAKSDDENARKALGSIIAQFARAGGGTGVSAALLSGGNKTDGSDLLYELGTMEKLSSGQAALLDRAKQTSNLVSTLEDQTKAAQAENVTAQKAADAAFKTANDRANAAQAAVDNAQIESATLNAQLAFLQDRSASLDSAYAAAQAQAAALKAQAEQAARDRAAAEKAARDAAAAAAATRPPTTTPPVTRPPATGGGHTGGGNTGGGNSGGGNSGGGNTTPPVTTPPVTTPPVGGGGGAPVGPAAAATSAVNFAYAQLGKWYVFAGEGPDVWDCSGLTMIAYRQAGINIGYHTVGAQYRQMTAVGRLVPRSSGLVPGDLLFYSPGGNTNSQVMYHMAIYVGNNQMIEAPEPGKKVQLVPVRTHNLVQNVGRPAG</sequence>
<accession>A0A3L7AR78</accession>
<evidence type="ECO:0000256" key="1">
    <source>
        <dbReference type="ARBA" id="ARBA00007074"/>
    </source>
</evidence>
<keyword evidence="5" id="KW-0175">Coiled coil</keyword>
<feature type="chain" id="PRO_5017997783" description="NlpC/P60 domain-containing protein" evidence="7">
    <location>
        <begin position="30"/>
        <end position="479"/>
    </location>
</feature>
<feature type="compositionally biased region" description="Gly residues" evidence="6">
    <location>
        <begin position="299"/>
        <end position="323"/>
    </location>
</feature>
<dbReference type="RefSeq" id="WP_121688633.1">
    <property type="nucleotide sequence ID" value="NZ_RCUY01000009.1"/>
</dbReference>